<dbReference type="GO" id="GO:0003677">
    <property type="term" value="F:DNA binding"/>
    <property type="evidence" value="ECO:0007669"/>
    <property type="project" value="InterPro"/>
</dbReference>
<dbReference type="SUPFAM" id="SSF88946">
    <property type="entry name" value="Sigma2 domain of RNA polymerase sigma factors"/>
    <property type="match status" value="1"/>
</dbReference>
<dbReference type="SUPFAM" id="SSF88659">
    <property type="entry name" value="Sigma3 and sigma4 domains of RNA polymerase sigma factors"/>
    <property type="match status" value="1"/>
</dbReference>
<feature type="compositionally biased region" description="Basic and acidic residues" evidence="5">
    <location>
        <begin position="12"/>
        <end position="29"/>
    </location>
</feature>
<evidence type="ECO:0000313" key="8">
    <source>
        <dbReference type="EMBL" id="GGJ68734.1"/>
    </source>
</evidence>
<keyword evidence="3" id="KW-0731">Sigma factor</keyword>
<organism evidence="8 9">
    <name type="scientific">Deinococcus aquiradiocola</name>
    <dbReference type="NCBI Taxonomy" id="393059"/>
    <lineage>
        <taxon>Bacteria</taxon>
        <taxon>Thermotogati</taxon>
        <taxon>Deinococcota</taxon>
        <taxon>Deinococci</taxon>
        <taxon>Deinococcales</taxon>
        <taxon>Deinococcaceae</taxon>
        <taxon>Deinococcus</taxon>
    </lineage>
</organism>
<accession>A0A917UMR8</accession>
<comment type="similarity">
    <text evidence="1">Belongs to the sigma-70 factor family. ECF subfamily.</text>
</comment>
<name>A0A917UMR8_9DEIO</name>
<evidence type="ECO:0000259" key="7">
    <source>
        <dbReference type="Pfam" id="PF08281"/>
    </source>
</evidence>
<dbReference type="EMBL" id="BMOE01000003">
    <property type="protein sequence ID" value="GGJ68734.1"/>
    <property type="molecule type" value="Genomic_DNA"/>
</dbReference>
<dbReference type="Pfam" id="PF08281">
    <property type="entry name" value="Sigma70_r4_2"/>
    <property type="match status" value="1"/>
</dbReference>
<dbReference type="Gene3D" id="1.10.1740.10">
    <property type="match status" value="1"/>
</dbReference>
<keyword evidence="2" id="KW-0805">Transcription regulation</keyword>
<dbReference type="Pfam" id="PF04542">
    <property type="entry name" value="Sigma70_r2"/>
    <property type="match status" value="1"/>
</dbReference>
<evidence type="ECO:0000313" key="9">
    <source>
        <dbReference type="Proteomes" id="UP000635726"/>
    </source>
</evidence>
<gene>
    <name evidence="8" type="ORF">GCM10008939_11520</name>
</gene>
<dbReference type="AlphaFoldDB" id="A0A917UMR8"/>
<proteinExistence type="inferred from homology"/>
<dbReference type="InterPro" id="IPR013324">
    <property type="entry name" value="RNA_pol_sigma_r3/r4-like"/>
</dbReference>
<dbReference type="InterPro" id="IPR039425">
    <property type="entry name" value="RNA_pol_sigma-70-like"/>
</dbReference>
<keyword evidence="9" id="KW-1185">Reference proteome</keyword>
<evidence type="ECO:0000256" key="1">
    <source>
        <dbReference type="ARBA" id="ARBA00010641"/>
    </source>
</evidence>
<dbReference type="PANTHER" id="PTHR43133:SF62">
    <property type="entry name" value="RNA POLYMERASE SIGMA FACTOR SIGZ"/>
    <property type="match status" value="1"/>
</dbReference>
<dbReference type="InterPro" id="IPR013325">
    <property type="entry name" value="RNA_pol_sigma_r2"/>
</dbReference>
<dbReference type="CDD" id="cd06171">
    <property type="entry name" value="Sigma70_r4"/>
    <property type="match status" value="1"/>
</dbReference>
<evidence type="ECO:0000259" key="6">
    <source>
        <dbReference type="Pfam" id="PF04542"/>
    </source>
</evidence>
<comment type="caution">
    <text evidence="8">The sequence shown here is derived from an EMBL/GenBank/DDBJ whole genome shotgun (WGS) entry which is preliminary data.</text>
</comment>
<dbReference type="GO" id="GO:0006352">
    <property type="term" value="P:DNA-templated transcription initiation"/>
    <property type="evidence" value="ECO:0007669"/>
    <property type="project" value="InterPro"/>
</dbReference>
<keyword evidence="4" id="KW-0804">Transcription</keyword>
<reference evidence="8" key="2">
    <citation type="submission" date="2020-09" db="EMBL/GenBank/DDBJ databases">
        <authorList>
            <person name="Sun Q."/>
            <person name="Ohkuma M."/>
        </authorList>
    </citation>
    <scope>NUCLEOTIDE SEQUENCE</scope>
    <source>
        <strain evidence="8">JCM 14371</strain>
    </source>
</reference>
<dbReference type="PANTHER" id="PTHR43133">
    <property type="entry name" value="RNA POLYMERASE ECF-TYPE SIGMA FACTO"/>
    <property type="match status" value="1"/>
</dbReference>
<evidence type="ECO:0000256" key="2">
    <source>
        <dbReference type="ARBA" id="ARBA00023015"/>
    </source>
</evidence>
<dbReference type="RefSeq" id="WP_188961337.1">
    <property type="nucleotide sequence ID" value="NZ_BMOE01000003.1"/>
</dbReference>
<sequence length="222" mass="25276">MIRSPTAALLARPDRAGRDPGRRTARPDSVEAVADPPDPPSDAHLMQSLQVRDERALATLYDRHSPGVYALLLRLLDPPSAQEVLQDVFLRLWEAPERFDAGRAELRAYLLVMARSRALDRLRQRRGEWRLYDDEGQDFPLPDDRQDPFARAADQQQADEVRQAMARLSDVQRETVRRAFLLGESREETARHMGVPVGTVKSRLNTALGALKRRLSVREDHE</sequence>
<dbReference type="InterPro" id="IPR014284">
    <property type="entry name" value="RNA_pol_sigma-70_dom"/>
</dbReference>
<feature type="domain" description="RNA polymerase sigma factor 70 region 4 type 2" evidence="7">
    <location>
        <begin position="159"/>
        <end position="209"/>
    </location>
</feature>
<dbReference type="InterPro" id="IPR013249">
    <property type="entry name" value="RNA_pol_sigma70_r4_t2"/>
</dbReference>
<evidence type="ECO:0000256" key="5">
    <source>
        <dbReference type="SAM" id="MobiDB-lite"/>
    </source>
</evidence>
<reference evidence="8" key="1">
    <citation type="journal article" date="2014" name="Int. J. Syst. Evol. Microbiol.">
        <title>Complete genome sequence of Corynebacterium casei LMG S-19264T (=DSM 44701T), isolated from a smear-ripened cheese.</title>
        <authorList>
            <consortium name="US DOE Joint Genome Institute (JGI-PGF)"/>
            <person name="Walter F."/>
            <person name="Albersmeier A."/>
            <person name="Kalinowski J."/>
            <person name="Ruckert C."/>
        </authorList>
    </citation>
    <scope>NUCLEOTIDE SEQUENCE</scope>
    <source>
        <strain evidence="8">JCM 14371</strain>
    </source>
</reference>
<dbReference type="InterPro" id="IPR036388">
    <property type="entry name" value="WH-like_DNA-bd_sf"/>
</dbReference>
<dbReference type="Gene3D" id="1.10.10.10">
    <property type="entry name" value="Winged helix-like DNA-binding domain superfamily/Winged helix DNA-binding domain"/>
    <property type="match status" value="1"/>
</dbReference>
<dbReference type="Proteomes" id="UP000635726">
    <property type="component" value="Unassembled WGS sequence"/>
</dbReference>
<feature type="domain" description="RNA polymerase sigma-70 region 2" evidence="6">
    <location>
        <begin position="60"/>
        <end position="126"/>
    </location>
</feature>
<evidence type="ECO:0000256" key="3">
    <source>
        <dbReference type="ARBA" id="ARBA00023082"/>
    </source>
</evidence>
<protein>
    <submittedName>
        <fullName evidence="8">RNA polymerase sigma factor</fullName>
    </submittedName>
</protein>
<feature type="region of interest" description="Disordered" evidence="5">
    <location>
        <begin position="1"/>
        <end position="41"/>
    </location>
</feature>
<dbReference type="GO" id="GO:0016987">
    <property type="term" value="F:sigma factor activity"/>
    <property type="evidence" value="ECO:0007669"/>
    <property type="project" value="UniProtKB-KW"/>
</dbReference>
<evidence type="ECO:0000256" key="4">
    <source>
        <dbReference type="ARBA" id="ARBA00023163"/>
    </source>
</evidence>
<dbReference type="InterPro" id="IPR007627">
    <property type="entry name" value="RNA_pol_sigma70_r2"/>
</dbReference>
<dbReference type="NCBIfam" id="TIGR02937">
    <property type="entry name" value="sigma70-ECF"/>
    <property type="match status" value="1"/>
</dbReference>